<name>A0A4R2EN34_9BACT</name>
<evidence type="ECO:0000259" key="5">
    <source>
        <dbReference type="Pfam" id="PF04542"/>
    </source>
</evidence>
<feature type="domain" description="RNA polymerase sigma factor 70 region 4 type 2" evidence="6">
    <location>
        <begin position="118"/>
        <end position="157"/>
    </location>
</feature>
<organism evidence="7 8">
    <name type="scientific">Acetobacteroides hydrogenigenes</name>
    <dbReference type="NCBI Taxonomy" id="979970"/>
    <lineage>
        <taxon>Bacteria</taxon>
        <taxon>Pseudomonadati</taxon>
        <taxon>Bacteroidota</taxon>
        <taxon>Bacteroidia</taxon>
        <taxon>Bacteroidales</taxon>
        <taxon>Rikenellaceae</taxon>
        <taxon>Acetobacteroides</taxon>
    </lineage>
</organism>
<dbReference type="Proteomes" id="UP000294830">
    <property type="component" value="Unassembled WGS sequence"/>
</dbReference>
<accession>A0A4R2EN34</accession>
<dbReference type="EMBL" id="SLWB01000004">
    <property type="protein sequence ID" value="TCN70243.1"/>
    <property type="molecule type" value="Genomic_DNA"/>
</dbReference>
<dbReference type="InterPro" id="IPR013325">
    <property type="entry name" value="RNA_pol_sigma_r2"/>
</dbReference>
<keyword evidence="2" id="KW-0805">Transcription regulation</keyword>
<dbReference type="Pfam" id="PF04542">
    <property type="entry name" value="Sigma70_r2"/>
    <property type="match status" value="1"/>
</dbReference>
<keyword evidence="3" id="KW-0731">Sigma factor</keyword>
<evidence type="ECO:0000256" key="3">
    <source>
        <dbReference type="ARBA" id="ARBA00023082"/>
    </source>
</evidence>
<evidence type="ECO:0000313" key="8">
    <source>
        <dbReference type="Proteomes" id="UP000294830"/>
    </source>
</evidence>
<keyword evidence="4" id="KW-0804">Transcription</keyword>
<proteinExistence type="inferred from homology"/>
<dbReference type="PANTHER" id="PTHR43133:SF25">
    <property type="entry name" value="RNA POLYMERASE SIGMA FACTOR RFAY-RELATED"/>
    <property type="match status" value="1"/>
</dbReference>
<keyword evidence="8" id="KW-1185">Reference proteome</keyword>
<dbReference type="InterPro" id="IPR013324">
    <property type="entry name" value="RNA_pol_sigma_r3/r4-like"/>
</dbReference>
<dbReference type="InterPro" id="IPR036388">
    <property type="entry name" value="WH-like_DNA-bd_sf"/>
</dbReference>
<evidence type="ECO:0000256" key="4">
    <source>
        <dbReference type="ARBA" id="ARBA00023163"/>
    </source>
</evidence>
<dbReference type="Gene3D" id="1.10.10.10">
    <property type="entry name" value="Winged helix-like DNA-binding domain superfamily/Winged helix DNA-binding domain"/>
    <property type="match status" value="1"/>
</dbReference>
<sequence>MTAAEFSTQLLNLEPSLERFAYSLTANREDAKDLLQETFLKALTYKDKFEDNTNLKAWTFTIMKNTFINNYRKNLKQNTTFDTSDNQYLMNSKPDQINPEAEFSHSEISKKVDLLEDEFRIPFQMHNSGFQYKEIAEMLNLKIGTVKSRIFFSRQKLMGSLKDFEYKY</sequence>
<dbReference type="GO" id="GO:0016987">
    <property type="term" value="F:sigma factor activity"/>
    <property type="evidence" value="ECO:0007669"/>
    <property type="project" value="UniProtKB-KW"/>
</dbReference>
<comment type="caution">
    <text evidence="7">The sequence shown here is derived from an EMBL/GenBank/DDBJ whole genome shotgun (WGS) entry which is preliminary data.</text>
</comment>
<dbReference type="Pfam" id="PF08281">
    <property type="entry name" value="Sigma70_r4_2"/>
    <property type="match status" value="1"/>
</dbReference>
<evidence type="ECO:0000313" key="7">
    <source>
        <dbReference type="EMBL" id="TCN70243.1"/>
    </source>
</evidence>
<reference evidence="7 8" key="1">
    <citation type="submission" date="2019-03" db="EMBL/GenBank/DDBJ databases">
        <title>Genomic Encyclopedia of Archaeal and Bacterial Type Strains, Phase II (KMG-II): from individual species to whole genera.</title>
        <authorList>
            <person name="Goeker M."/>
        </authorList>
    </citation>
    <scope>NUCLEOTIDE SEQUENCE [LARGE SCALE GENOMIC DNA]</scope>
    <source>
        <strain evidence="7 8">RL-C</strain>
    </source>
</reference>
<gene>
    <name evidence="7" type="ORF">CLV25_104200</name>
</gene>
<dbReference type="AlphaFoldDB" id="A0A4R2EN34"/>
<evidence type="ECO:0000256" key="2">
    <source>
        <dbReference type="ARBA" id="ARBA00023015"/>
    </source>
</evidence>
<comment type="similarity">
    <text evidence="1">Belongs to the sigma-70 factor family. ECF subfamily.</text>
</comment>
<dbReference type="Gene3D" id="1.10.1740.10">
    <property type="match status" value="1"/>
</dbReference>
<dbReference type="PANTHER" id="PTHR43133">
    <property type="entry name" value="RNA POLYMERASE ECF-TYPE SIGMA FACTO"/>
    <property type="match status" value="1"/>
</dbReference>
<dbReference type="InterPro" id="IPR007627">
    <property type="entry name" value="RNA_pol_sigma70_r2"/>
</dbReference>
<dbReference type="InterPro" id="IPR014284">
    <property type="entry name" value="RNA_pol_sigma-70_dom"/>
</dbReference>
<dbReference type="OrthoDB" id="9803470at2"/>
<dbReference type="InterPro" id="IPR013249">
    <property type="entry name" value="RNA_pol_sigma70_r4_t2"/>
</dbReference>
<protein>
    <submittedName>
        <fullName evidence="7">RNA polymerase sigma-70 factor (ECF subfamily)</fullName>
    </submittedName>
</protein>
<dbReference type="GO" id="GO:0006352">
    <property type="term" value="P:DNA-templated transcription initiation"/>
    <property type="evidence" value="ECO:0007669"/>
    <property type="project" value="InterPro"/>
</dbReference>
<dbReference type="NCBIfam" id="TIGR02937">
    <property type="entry name" value="sigma70-ECF"/>
    <property type="match status" value="1"/>
</dbReference>
<dbReference type="InterPro" id="IPR039425">
    <property type="entry name" value="RNA_pol_sigma-70-like"/>
</dbReference>
<dbReference type="RefSeq" id="WP_131838794.1">
    <property type="nucleotide sequence ID" value="NZ_SLWB01000004.1"/>
</dbReference>
<feature type="domain" description="RNA polymerase sigma-70 region 2" evidence="5">
    <location>
        <begin position="14"/>
        <end position="74"/>
    </location>
</feature>
<dbReference type="SUPFAM" id="SSF88946">
    <property type="entry name" value="Sigma2 domain of RNA polymerase sigma factors"/>
    <property type="match status" value="1"/>
</dbReference>
<evidence type="ECO:0000259" key="6">
    <source>
        <dbReference type="Pfam" id="PF08281"/>
    </source>
</evidence>
<dbReference type="SUPFAM" id="SSF88659">
    <property type="entry name" value="Sigma3 and sigma4 domains of RNA polymerase sigma factors"/>
    <property type="match status" value="1"/>
</dbReference>
<evidence type="ECO:0000256" key="1">
    <source>
        <dbReference type="ARBA" id="ARBA00010641"/>
    </source>
</evidence>
<dbReference type="GO" id="GO:0003677">
    <property type="term" value="F:DNA binding"/>
    <property type="evidence" value="ECO:0007669"/>
    <property type="project" value="InterPro"/>
</dbReference>